<gene>
    <name evidence="2" type="ORF">NCTC9185_03791</name>
</gene>
<evidence type="ECO:0000313" key="3">
    <source>
        <dbReference type="Proteomes" id="UP000339249"/>
    </source>
</evidence>
<dbReference type="Proteomes" id="UP000339249">
    <property type="component" value="Unassembled WGS sequence"/>
</dbReference>
<evidence type="ECO:0000313" key="2">
    <source>
        <dbReference type="EMBL" id="VTN11830.1"/>
    </source>
</evidence>
<sequence length="146" mass="16152">MYQFSASTACFYPDELLPAYRDNNSLPADLIAVSDNVFHEFTGAPPEGKQRGAGADGSPSWVDVPPPTKAQLSKQAGAEKERRRTKAEDVIVPLARAVKYGMASQDEKTRLERWEKYSVLLSRVNPGDAPDIEWPVMPEATRSDDL</sequence>
<dbReference type="Pfam" id="PF02413">
    <property type="entry name" value="Caudo_TAP"/>
    <property type="match status" value="1"/>
</dbReference>
<protein>
    <submittedName>
        <fullName evidence="2">Caudovirales tail fibre assembly protein</fullName>
    </submittedName>
</protein>
<dbReference type="InterPro" id="IPR051220">
    <property type="entry name" value="TFA_Chaperone"/>
</dbReference>
<accession>A0A4U9D0L1</accession>
<evidence type="ECO:0000256" key="1">
    <source>
        <dbReference type="SAM" id="MobiDB-lite"/>
    </source>
</evidence>
<dbReference type="AlphaFoldDB" id="A0A4U9D0L1"/>
<name>A0A4U9D0L1_RAOTE</name>
<dbReference type="PANTHER" id="PTHR34413">
    <property type="entry name" value="PROPHAGE TAIL FIBER ASSEMBLY PROTEIN HOMOLOG TFAE-RELATED-RELATED"/>
    <property type="match status" value="1"/>
</dbReference>
<dbReference type="InterPro" id="IPR003458">
    <property type="entry name" value="Phage_T4_Gp38_tail_assem"/>
</dbReference>
<proteinExistence type="predicted"/>
<dbReference type="PANTHER" id="PTHR34413:SF2">
    <property type="entry name" value="PROPHAGE TAIL FIBER ASSEMBLY PROTEIN HOMOLOG TFAE-RELATED"/>
    <property type="match status" value="1"/>
</dbReference>
<reference evidence="2 3" key="1">
    <citation type="submission" date="2019-04" db="EMBL/GenBank/DDBJ databases">
        <authorList>
            <consortium name="Pathogen Informatics"/>
        </authorList>
    </citation>
    <scope>NUCLEOTIDE SEQUENCE [LARGE SCALE GENOMIC DNA]</scope>
    <source>
        <strain evidence="2 3">NCTC9185</strain>
    </source>
</reference>
<feature type="compositionally biased region" description="Basic and acidic residues" evidence="1">
    <location>
        <begin position="77"/>
        <end position="87"/>
    </location>
</feature>
<organism evidence="2 3">
    <name type="scientific">Raoultella terrigena</name>
    <name type="common">Klebsiella terrigena</name>
    <dbReference type="NCBI Taxonomy" id="577"/>
    <lineage>
        <taxon>Bacteria</taxon>
        <taxon>Pseudomonadati</taxon>
        <taxon>Pseudomonadota</taxon>
        <taxon>Gammaproteobacteria</taxon>
        <taxon>Enterobacterales</taxon>
        <taxon>Enterobacteriaceae</taxon>
        <taxon>Klebsiella/Raoultella group</taxon>
        <taxon>Raoultella</taxon>
    </lineage>
</organism>
<dbReference type="EMBL" id="CABDVU010000001">
    <property type="protein sequence ID" value="VTN11830.1"/>
    <property type="molecule type" value="Genomic_DNA"/>
</dbReference>
<feature type="region of interest" description="Disordered" evidence="1">
    <location>
        <begin position="41"/>
        <end position="87"/>
    </location>
</feature>